<name>A0A942UV95_9FIRM</name>
<keyword evidence="1" id="KW-0547">Nucleotide-binding</keyword>
<keyword evidence="4" id="KW-0805">Transcription regulation</keyword>
<feature type="domain" description="Sigma-54 factor interaction" evidence="9">
    <location>
        <begin position="40"/>
        <end position="269"/>
    </location>
</feature>
<keyword evidence="7" id="KW-0804">Transcription</keyword>
<dbReference type="Gene3D" id="3.40.50.300">
    <property type="entry name" value="P-loop containing nucleotide triphosphate hydrolases"/>
    <property type="match status" value="1"/>
</dbReference>
<dbReference type="InterPro" id="IPR009057">
    <property type="entry name" value="Homeodomain-like_sf"/>
</dbReference>
<dbReference type="GO" id="GO:0003677">
    <property type="term" value="F:DNA binding"/>
    <property type="evidence" value="ECO:0007669"/>
    <property type="project" value="UniProtKB-KW"/>
</dbReference>
<dbReference type="SUPFAM" id="SSF52540">
    <property type="entry name" value="P-loop containing nucleoside triphosphate hydrolases"/>
    <property type="match status" value="1"/>
</dbReference>
<dbReference type="CDD" id="cd00009">
    <property type="entry name" value="AAA"/>
    <property type="match status" value="1"/>
</dbReference>
<dbReference type="SMART" id="SM00382">
    <property type="entry name" value="AAA"/>
    <property type="match status" value="1"/>
</dbReference>
<dbReference type="FunFam" id="1.10.8.60:FF:000014">
    <property type="entry name" value="DNA-binding transcriptional regulator NtrC"/>
    <property type="match status" value="1"/>
</dbReference>
<evidence type="ECO:0000256" key="2">
    <source>
        <dbReference type="ARBA" id="ARBA00022797"/>
    </source>
</evidence>
<dbReference type="InterPro" id="IPR025943">
    <property type="entry name" value="Sigma_54_int_dom_ATP-bd_2"/>
</dbReference>
<dbReference type="Gene3D" id="1.10.10.60">
    <property type="entry name" value="Homeodomain-like"/>
    <property type="match status" value="1"/>
</dbReference>
<dbReference type="InterPro" id="IPR030828">
    <property type="entry name" value="HTH_TyrR"/>
</dbReference>
<dbReference type="Gene3D" id="1.10.8.60">
    <property type="match status" value="1"/>
</dbReference>
<gene>
    <name evidence="10" type="ORF">GOQ27_09325</name>
</gene>
<dbReference type="AlphaFoldDB" id="A0A942UV95"/>
<reference evidence="10" key="1">
    <citation type="submission" date="2019-12" db="EMBL/GenBank/DDBJ databases">
        <title>Clostridiaceae gen. nov. sp. nov., isolated from sediment in Xinjiang, China.</title>
        <authorList>
            <person name="Zhang R."/>
        </authorList>
    </citation>
    <scope>NUCLEOTIDE SEQUENCE</scope>
    <source>
        <strain evidence="10">D2Q-11</strain>
    </source>
</reference>
<dbReference type="SUPFAM" id="SSF46689">
    <property type="entry name" value="Homeodomain-like"/>
    <property type="match status" value="1"/>
</dbReference>
<dbReference type="PROSITE" id="PS00688">
    <property type="entry name" value="SIGMA54_INTERACT_3"/>
    <property type="match status" value="1"/>
</dbReference>
<dbReference type="Proteomes" id="UP000724672">
    <property type="component" value="Unassembled WGS sequence"/>
</dbReference>
<evidence type="ECO:0000256" key="3">
    <source>
        <dbReference type="ARBA" id="ARBA00022840"/>
    </source>
</evidence>
<dbReference type="Pfam" id="PF25601">
    <property type="entry name" value="AAA_lid_14"/>
    <property type="match status" value="1"/>
</dbReference>
<evidence type="ECO:0000256" key="4">
    <source>
        <dbReference type="ARBA" id="ARBA00023015"/>
    </source>
</evidence>
<proteinExistence type="predicted"/>
<dbReference type="RefSeq" id="WP_203366582.1">
    <property type="nucleotide sequence ID" value="NZ_WSFT01000036.1"/>
</dbReference>
<evidence type="ECO:0000256" key="7">
    <source>
        <dbReference type="ARBA" id="ARBA00023163"/>
    </source>
</evidence>
<dbReference type="InterPro" id="IPR025662">
    <property type="entry name" value="Sigma_54_int_dom_ATP-bd_1"/>
</dbReference>
<dbReference type="Pfam" id="PF18024">
    <property type="entry name" value="HTH_50"/>
    <property type="match status" value="1"/>
</dbReference>
<evidence type="ECO:0000256" key="8">
    <source>
        <dbReference type="ARBA" id="ARBA00029500"/>
    </source>
</evidence>
<keyword evidence="11" id="KW-1185">Reference proteome</keyword>
<evidence type="ECO:0000256" key="1">
    <source>
        <dbReference type="ARBA" id="ARBA00022741"/>
    </source>
</evidence>
<dbReference type="PANTHER" id="PTHR32071:SF57">
    <property type="entry name" value="C4-DICARBOXYLATE TRANSPORT TRANSCRIPTIONAL REGULATORY PROTEIN DCTD"/>
    <property type="match status" value="1"/>
</dbReference>
<organism evidence="10 11">
    <name type="scientific">Anaeromonas frigoriresistens</name>
    <dbReference type="NCBI Taxonomy" id="2683708"/>
    <lineage>
        <taxon>Bacteria</taxon>
        <taxon>Bacillati</taxon>
        <taxon>Bacillota</taxon>
        <taxon>Tissierellia</taxon>
        <taxon>Tissierellales</taxon>
        <taxon>Thermohalobacteraceae</taxon>
        <taxon>Anaeromonas</taxon>
    </lineage>
</organism>
<keyword evidence="3" id="KW-0067">ATP-binding</keyword>
<accession>A0A942UV95</accession>
<comment type="caution">
    <text evidence="10">The sequence shown here is derived from an EMBL/GenBank/DDBJ whole genome shotgun (WGS) entry which is preliminary data.</text>
</comment>
<dbReference type="InterPro" id="IPR003593">
    <property type="entry name" value="AAA+_ATPase"/>
</dbReference>
<dbReference type="PANTHER" id="PTHR32071">
    <property type="entry name" value="TRANSCRIPTIONAL REGULATORY PROTEIN"/>
    <property type="match status" value="1"/>
</dbReference>
<keyword evidence="2" id="KW-0058">Aromatic hydrocarbons catabolism</keyword>
<dbReference type="Pfam" id="PF00158">
    <property type="entry name" value="Sigma54_activat"/>
    <property type="match status" value="1"/>
</dbReference>
<dbReference type="InterPro" id="IPR025944">
    <property type="entry name" value="Sigma_54_int_dom_CS"/>
</dbReference>
<dbReference type="GO" id="GO:0006355">
    <property type="term" value="P:regulation of DNA-templated transcription"/>
    <property type="evidence" value="ECO:0007669"/>
    <property type="project" value="InterPro"/>
</dbReference>
<dbReference type="InterPro" id="IPR002078">
    <property type="entry name" value="Sigma_54_int"/>
</dbReference>
<evidence type="ECO:0000259" key="9">
    <source>
        <dbReference type="PROSITE" id="PS50045"/>
    </source>
</evidence>
<evidence type="ECO:0000313" key="11">
    <source>
        <dbReference type="Proteomes" id="UP000724672"/>
    </source>
</evidence>
<evidence type="ECO:0000313" key="10">
    <source>
        <dbReference type="EMBL" id="MBS4538665.1"/>
    </source>
</evidence>
<protein>
    <recommendedName>
        <fullName evidence="8">HTH-type transcriptional regulatory protein TyrR</fullName>
    </recommendedName>
</protein>
<dbReference type="InterPro" id="IPR027417">
    <property type="entry name" value="P-loop_NTPase"/>
</dbReference>
<dbReference type="FunFam" id="3.40.50.300:FF:000006">
    <property type="entry name" value="DNA-binding transcriptional regulator NtrC"/>
    <property type="match status" value="1"/>
</dbReference>
<dbReference type="InterPro" id="IPR058031">
    <property type="entry name" value="AAA_lid_NorR"/>
</dbReference>
<sequence length="356" mass="40583">MKVVTMNSKSKDNIISYPRQYKIYNKPSEKIILDEPFSSIIGESYRMKKLLYRAQKASKTPTTVLITGESGTGKELVAKAIHNNSHRKEKNFVAINCGAIPKDLIESELFGHEKGAFTGALEKKIGKFEYANEGTIFLDEIGDLPYSMQSKLLRVIQEKEIERVGSNKKISIDARLLAATNRDLLDMVKNGQFREDLYYRLNVIPLELPPLRDRKEDIPVLIDYFNKKIAKKLYLNLAVFTDDAKEYLQNYSWPGNVRELENVMERLIVLSQGVEIDIIDLPQNIFEEYSGGKLYNGDILLINCNGENDIATWEEYEKDIIKAALLRYRSFNAAGKALGITHSTVANKARKYNIVL</sequence>
<evidence type="ECO:0000256" key="6">
    <source>
        <dbReference type="ARBA" id="ARBA00023159"/>
    </source>
</evidence>
<dbReference type="PROSITE" id="PS00675">
    <property type="entry name" value="SIGMA54_INTERACT_1"/>
    <property type="match status" value="1"/>
</dbReference>
<evidence type="ECO:0000256" key="5">
    <source>
        <dbReference type="ARBA" id="ARBA00023125"/>
    </source>
</evidence>
<dbReference type="GO" id="GO:0005524">
    <property type="term" value="F:ATP binding"/>
    <property type="evidence" value="ECO:0007669"/>
    <property type="project" value="UniProtKB-KW"/>
</dbReference>
<keyword evidence="5" id="KW-0238">DNA-binding</keyword>
<dbReference type="PROSITE" id="PS50045">
    <property type="entry name" value="SIGMA54_INTERACT_4"/>
    <property type="match status" value="1"/>
</dbReference>
<dbReference type="PROSITE" id="PS00676">
    <property type="entry name" value="SIGMA54_INTERACT_2"/>
    <property type="match status" value="1"/>
</dbReference>
<keyword evidence="6" id="KW-0010">Activator</keyword>
<dbReference type="EMBL" id="WSFT01000036">
    <property type="protein sequence ID" value="MBS4538665.1"/>
    <property type="molecule type" value="Genomic_DNA"/>
</dbReference>